<gene>
    <name evidence="1" type="ORF">CDEST_05651</name>
</gene>
<dbReference type="GeneID" id="87942154"/>
<evidence type="ECO:0000313" key="1">
    <source>
        <dbReference type="EMBL" id="WQF80637.1"/>
    </source>
</evidence>
<sequence length="119" mass="12833">MLQGPQCTASVLYIHSLLPQADGPQTRTPCDDFRPVSVFHARWNCQASTHPLFLRHVLALTGRVKAHGGGQAHAANFPIVFPVTVLCTSVPVSPPVKKEAAELAQFTISQPCLFLCACV</sequence>
<dbReference type="RefSeq" id="XP_062777861.1">
    <property type="nucleotide sequence ID" value="XM_062921810.1"/>
</dbReference>
<dbReference type="Proteomes" id="UP001322277">
    <property type="component" value="Chromosome 3"/>
</dbReference>
<dbReference type="KEGG" id="cdet:87942154"/>
<evidence type="ECO:0000313" key="2">
    <source>
        <dbReference type="Proteomes" id="UP001322277"/>
    </source>
</evidence>
<proteinExistence type="predicted"/>
<protein>
    <submittedName>
        <fullName evidence="1">Uncharacterized protein</fullName>
    </submittedName>
</protein>
<dbReference type="EMBL" id="CP137307">
    <property type="protein sequence ID" value="WQF80637.1"/>
    <property type="molecule type" value="Genomic_DNA"/>
</dbReference>
<reference evidence="2" key="1">
    <citation type="journal article" date="2023" name="bioRxiv">
        <title>Complete genome of the Medicago anthracnose fungus, Colletotrichum destructivum, reveals a mini-chromosome-like region within a core chromosome.</title>
        <authorList>
            <person name="Lapalu N."/>
            <person name="Simon A."/>
            <person name="Lu A."/>
            <person name="Plaumann P.-L."/>
            <person name="Amselem J."/>
            <person name="Pigne S."/>
            <person name="Auger A."/>
            <person name="Koch C."/>
            <person name="Dallery J.-F."/>
            <person name="O'Connell R.J."/>
        </authorList>
    </citation>
    <scope>NUCLEOTIDE SEQUENCE [LARGE SCALE GENOMIC DNA]</scope>
    <source>
        <strain evidence="2">CBS 520.97</strain>
    </source>
</reference>
<dbReference type="AlphaFoldDB" id="A0AAX4IB44"/>
<keyword evidence="2" id="KW-1185">Reference proteome</keyword>
<name>A0AAX4IB44_9PEZI</name>
<accession>A0AAX4IB44</accession>
<organism evidence="1 2">
    <name type="scientific">Colletotrichum destructivum</name>
    <dbReference type="NCBI Taxonomy" id="34406"/>
    <lineage>
        <taxon>Eukaryota</taxon>
        <taxon>Fungi</taxon>
        <taxon>Dikarya</taxon>
        <taxon>Ascomycota</taxon>
        <taxon>Pezizomycotina</taxon>
        <taxon>Sordariomycetes</taxon>
        <taxon>Hypocreomycetidae</taxon>
        <taxon>Glomerellales</taxon>
        <taxon>Glomerellaceae</taxon>
        <taxon>Colletotrichum</taxon>
        <taxon>Colletotrichum destructivum species complex</taxon>
    </lineage>
</organism>